<dbReference type="SUPFAM" id="SSF53098">
    <property type="entry name" value="Ribonuclease H-like"/>
    <property type="match status" value="1"/>
</dbReference>
<dbReference type="InterPro" id="IPR001584">
    <property type="entry name" value="Integrase_cat-core"/>
</dbReference>
<dbReference type="AlphaFoldDB" id="A0A0F9CLB7"/>
<feature type="domain" description="Integrase catalytic" evidence="1">
    <location>
        <begin position="64"/>
        <end position="249"/>
    </location>
</feature>
<name>A0A0F9CLB7_9ZZZZ</name>
<dbReference type="InterPro" id="IPR036397">
    <property type="entry name" value="RNaseH_sf"/>
</dbReference>
<dbReference type="InterPro" id="IPR012337">
    <property type="entry name" value="RNaseH-like_sf"/>
</dbReference>
<dbReference type="GO" id="GO:0015074">
    <property type="term" value="P:DNA integration"/>
    <property type="evidence" value="ECO:0007669"/>
    <property type="project" value="InterPro"/>
</dbReference>
<sequence length="270" mass="30752">MRTRPGAHREAYPNWREAKILSQAVTVCQISVCGLAEIGLSALANLGQSISDQTVGNILKRHGIEPVPARRRQTTWKTFIKSHWDVLASIDFTTVEVWTKGGLITYYLLFVMDLATRRVHCAGCTPNPDGPWMKQIAKNLTDPFDGFLLGTKYLIMDRDSKFSDAFLRILEDEGIDSVRLPPRSPNLNPHIERFMRSIKDECLLRMIFFGEKMLRNTTGEYLLHYHEERNHQGVGNKIILPGDEVGLADGKIECRERLGGLLRYYHRQAA</sequence>
<organism evidence="2">
    <name type="scientific">marine sediment metagenome</name>
    <dbReference type="NCBI Taxonomy" id="412755"/>
    <lineage>
        <taxon>unclassified sequences</taxon>
        <taxon>metagenomes</taxon>
        <taxon>ecological metagenomes</taxon>
    </lineage>
</organism>
<accession>A0A0F9CLB7</accession>
<comment type="caution">
    <text evidence="2">The sequence shown here is derived from an EMBL/GenBank/DDBJ whole genome shotgun (WGS) entry which is preliminary data.</text>
</comment>
<gene>
    <name evidence="2" type="ORF">LCGC14_2387480</name>
</gene>
<proteinExistence type="predicted"/>
<evidence type="ECO:0000313" key="2">
    <source>
        <dbReference type="EMBL" id="KKL27207.1"/>
    </source>
</evidence>
<evidence type="ECO:0000259" key="1">
    <source>
        <dbReference type="PROSITE" id="PS50994"/>
    </source>
</evidence>
<dbReference type="Gene3D" id="3.30.420.10">
    <property type="entry name" value="Ribonuclease H-like superfamily/Ribonuclease H"/>
    <property type="match status" value="1"/>
</dbReference>
<dbReference type="PROSITE" id="PS50994">
    <property type="entry name" value="INTEGRASE"/>
    <property type="match status" value="1"/>
</dbReference>
<protein>
    <recommendedName>
        <fullName evidence="1">Integrase catalytic domain-containing protein</fullName>
    </recommendedName>
</protein>
<dbReference type="GO" id="GO:0003676">
    <property type="term" value="F:nucleic acid binding"/>
    <property type="evidence" value="ECO:0007669"/>
    <property type="project" value="InterPro"/>
</dbReference>
<reference evidence="2" key="1">
    <citation type="journal article" date="2015" name="Nature">
        <title>Complex archaea that bridge the gap between prokaryotes and eukaryotes.</title>
        <authorList>
            <person name="Spang A."/>
            <person name="Saw J.H."/>
            <person name="Jorgensen S.L."/>
            <person name="Zaremba-Niedzwiedzka K."/>
            <person name="Martijn J."/>
            <person name="Lind A.E."/>
            <person name="van Eijk R."/>
            <person name="Schleper C."/>
            <person name="Guy L."/>
            <person name="Ettema T.J."/>
        </authorList>
    </citation>
    <scope>NUCLEOTIDE SEQUENCE</scope>
</reference>
<dbReference type="EMBL" id="LAZR01035550">
    <property type="protein sequence ID" value="KKL27207.1"/>
    <property type="molecule type" value="Genomic_DNA"/>
</dbReference>
<dbReference type="Pfam" id="PF13683">
    <property type="entry name" value="rve_3"/>
    <property type="match status" value="1"/>
</dbReference>